<dbReference type="GeneID" id="113206301"/>
<dbReference type="Proteomes" id="UP000504606">
    <property type="component" value="Unplaced"/>
</dbReference>
<evidence type="ECO:0000313" key="2">
    <source>
        <dbReference type="RefSeq" id="XP_052130865.1"/>
    </source>
</evidence>
<reference evidence="2" key="1">
    <citation type="submission" date="2025-08" db="UniProtKB">
        <authorList>
            <consortium name="RefSeq"/>
        </authorList>
    </citation>
    <scope>IDENTIFICATION</scope>
    <source>
        <tissue evidence="2">Whole organism</tissue>
    </source>
</reference>
<gene>
    <name evidence="2" type="primary">LOC113206301</name>
</gene>
<proteinExistence type="predicted"/>
<organism evidence="1 2">
    <name type="scientific">Frankliniella occidentalis</name>
    <name type="common">Western flower thrips</name>
    <name type="synonym">Euthrips occidentalis</name>
    <dbReference type="NCBI Taxonomy" id="133901"/>
    <lineage>
        <taxon>Eukaryota</taxon>
        <taxon>Metazoa</taxon>
        <taxon>Ecdysozoa</taxon>
        <taxon>Arthropoda</taxon>
        <taxon>Hexapoda</taxon>
        <taxon>Insecta</taxon>
        <taxon>Pterygota</taxon>
        <taxon>Neoptera</taxon>
        <taxon>Paraneoptera</taxon>
        <taxon>Thysanoptera</taxon>
        <taxon>Terebrantia</taxon>
        <taxon>Thripoidea</taxon>
        <taxon>Thripidae</taxon>
        <taxon>Frankliniella</taxon>
    </lineage>
</organism>
<dbReference type="OrthoDB" id="447173at2759"/>
<accession>A0A9C6X7V2</accession>
<evidence type="ECO:0000313" key="1">
    <source>
        <dbReference type="Proteomes" id="UP000504606"/>
    </source>
</evidence>
<sequence length="187" mass="21248">MESSPSTFNGHLPVPLNKIPKIPLEPLRAFQAIDKSSRLFDDVLAAACYPPLMQPKSWTKAVPFKDAVQYCKPSESIGSCFSQSAAPLRIHALSARRKRGSSKKIELPFSETGFLQHPPSKIAKLAEIKVLKATDIIKPQTVPLIELCNGEFEVRHEIEQAERRAKFEQEWLERSQRVSFEHEERNR</sequence>
<dbReference type="KEGG" id="foc:113206301"/>
<dbReference type="RefSeq" id="XP_052130865.1">
    <property type="nucleotide sequence ID" value="XM_052274905.1"/>
</dbReference>
<keyword evidence="1" id="KW-1185">Reference proteome</keyword>
<dbReference type="AlphaFoldDB" id="A0A9C6X7V2"/>
<protein>
    <submittedName>
        <fullName evidence="2">Uncharacterized protein LOC113206301</fullName>
    </submittedName>
</protein>
<name>A0A9C6X7V2_FRAOC</name>